<name>A0AAE9XFK5_9ENTE</name>
<sequence>MKNYLKWSIYVGLLVGAYSLSQTYAAYGFYLGVLTTLYIVIKEFEQRFLSLNQLVVISMMIAMGTIGRLIFFFIPGVNPMSAIVILTSLYLGRKEGMIVGLMLPFVSNFFFTQGPWTPFQMLAMLIIGGLAGQPFVAKLVKQSFLCLGLLAVFSGVGYSLLMDIWTTLSIDGYFSFYRYFILIGQALPFTIKYSISNIIFFKVLQKPLAERFIYIRDELIEK</sequence>
<keyword evidence="1" id="KW-0472">Membrane</keyword>
<protein>
    <submittedName>
        <fullName evidence="2">ECF transporter S component</fullName>
    </submittedName>
</protein>
<feature type="transmembrane region" description="Helical" evidence="1">
    <location>
        <begin position="48"/>
        <end position="66"/>
    </location>
</feature>
<evidence type="ECO:0000313" key="3">
    <source>
        <dbReference type="Proteomes" id="UP001179600"/>
    </source>
</evidence>
<dbReference type="AlphaFoldDB" id="A0AAE9XFK5"/>
<dbReference type="Proteomes" id="UP001179600">
    <property type="component" value="Chromosome"/>
</dbReference>
<reference evidence="2" key="1">
    <citation type="submission" date="2023-01" db="EMBL/GenBank/DDBJ databases">
        <title>Oxazolidinone resistance genes in florfenicol resistant enterococci from beef cattle and veal calves at slaughter.</title>
        <authorList>
            <person name="Biggel M."/>
        </authorList>
    </citation>
    <scope>NUCLEOTIDE SEQUENCE</scope>
    <source>
        <strain evidence="2">K204-1</strain>
    </source>
</reference>
<proteinExistence type="predicted"/>
<evidence type="ECO:0000256" key="1">
    <source>
        <dbReference type="SAM" id="Phobius"/>
    </source>
</evidence>
<dbReference type="Pfam" id="PF12822">
    <property type="entry name" value="ECF_trnsprt"/>
    <property type="match status" value="1"/>
</dbReference>
<feature type="transmembrane region" description="Helical" evidence="1">
    <location>
        <begin position="119"/>
        <end position="137"/>
    </location>
</feature>
<evidence type="ECO:0000313" key="2">
    <source>
        <dbReference type="EMBL" id="WCG23394.1"/>
    </source>
</evidence>
<dbReference type="Gene3D" id="1.10.1760.20">
    <property type="match status" value="1"/>
</dbReference>
<dbReference type="InterPro" id="IPR024529">
    <property type="entry name" value="ECF_trnsprt_substrate-spec"/>
</dbReference>
<organism evidence="2 3">
    <name type="scientific">Vagococcus lutrae</name>
    <dbReference type="NCBI Taxonomy" id="81947"/>
    <lineage>
        <taxon>Bacteria</taxon>
        <taxon>Bacillati</taxon>
        <taxon>Bacillota</taxon>
        <taxon>Bacilli</taxon>
        <taxon>Lactobacillales</taxon>
        <taxon>Enterococcaceae</taxon>
        <taxon>Vagococcus</taxon>
    </lineage>
</organism>
<feature type="transmembrane region" description="Helical" evidence="1">
    <location>
        <begin position="24"/>
        <end position="41"/>
    </location>
</feature>
<feature type="transmembrane region" description="Helical" evidence="1">
    <location>
        <begin position="177"/>
        <end position="201"/>
    </location>
</feature>
<dbReference type="EMBL" id="CP116507">
    <property type="protein sequence ID" value="WCG23394.1"/>
    <property type="molecule type" value="Genomic_DNA"/>
</dbReference>
<keyword evidence="1" id="KW-1133">Transmembrane helix</keyword>
<dbReference type="RefSeq" id="WP_272163637.1">
    <property type="nucleotide sequence ID" value="NZ_CP116507.1"/>
</dbReference>
<keyword evidence="1" id="KW-0812">Transmembrane</keyword>
<accession>A0AAE9XFK5</accession>
<gene>
    <name evidence="2" type="ORF">PML95_03895</name>
</gene>
<dbReference type="GO" id="GO:0022857">
    <property type="term" value="F:transmembrane transporter activity"/>
    <property type="evidence" value="ECO:0007669"/>
    <property type="project" value="InterPro"/>
</dbReference>
<feature type="transmembrane region" description="Helical" evidence="1">
    <location>
        <begin position="144"/>
        <end position="165"/>
    </location>
</feature>